<dbReference type="AlphaFoldDB" id="A0AAV4MCC7"/>
<comment type="caution">
    <text evidence="2">The sequence shown here is derived from an EMBL/GenBank/DDBJ whole genome shotgun (WGS) entry which is preliminary data.</text>
</comment>
<accession>A0AAV4MCC7</accession>
<gene>
    <name evidence="2" type="ORF">CEXT_560551</name>
</gene>
<feature type="region of interest" description="Disordered" evidence="1">
    <location>
        <begin position="31"/>
        <end position="55"/>
    </location>
</feature>
<evidence type="ECO:0000313" key="3">
    <source>
        <dbReference type="Proteomes" id="UP001054945"/>
    </source>
</evidence>
<dbReference type="Proteomes" id="UP001054945">
    <property type="component" value="Unassembled WGS sequence"/>
</dbReference>
<evidence type="ECO:0000313" key="2">
    <source>
        <dbReference type="EMBL" id="GIX70093.1"/>
    </source>
</evidence>
<sequence length="108" mass="12122">MATLIGQALIRRGLKKNSIIHPCAAKHERRRTPNNCISGNEVKRGAVGEGGGRTTDRHTKTTFLPLFSPNLLVSQRWYGNSAIRRLVTFGILFCSSASNVCRHEYRKR</sequence>
<keyword evidence="3" id="KW-1185">Reference proteome</keyword>
<organism evidence="2 3">
    <name type="scientific">Caerostris extrusa</name>
    <name type="common">Bark spider</name>
    <name type="synonym">Caerostris bankana</name>
    <dbReference type="NCBI Taxonomy" id="172846"/>
    <lineage>
        <taxon>Eukaryota</taxon>
        <taxon>Metazoa</taxon>
        <taxon>Ecdysozoa</taxon>
        <taxon>Arthropoda</taxon>
        <taxon>Chelicerata</taxon>
        <taxon>Arachnida</taxon>
        <taxon>Araneae</taxon>
        <taxon>Araneomorphae</taxon>
        <taxon>Entelegynae</taxon>
        <taxon>Araneoidea</taxon>
        <taxon>Araneidae</taxon>
        <taxon>Caerostris</taxon>
    </lineage>
</organism>
<evidence type="ECO:0000256" key="1">
    <source>
        <dbReference type="SAM" id="MobiDB-lite"/>
    </source>
</evidence>
<protein>
    <submittedName>
        <fullName evidence="2">Uncharacterized protein</fullName>
    </submittedName>
</protein>
<proteinExistence type="predicted"/>
<reference evidence="2 3" key="1">
    <citation type="submission" date="2021-06" db="EMBL/GenBank/DDBJ databases">
        <title>Caerostris extrusa draft genome.</title>
        <authorList>
            <person name="Kono N."/>
            <person name="Arakawa K."/>
        </authorList>
    </citation>
    <scope>NUCLEOTIDE SEQUENCE [LARGE SCALE GENOMIC DNA]</scope>
</reference>
<dbReference type="EMBL" id="BPLR01019648">
    <property type="protein sequence ID" value="GIX70093.1"/>
    <property type="molecule type" value="Genomic_DNA"/>
</dbReference>
<name>A0AAV4MCC7_CAEEX</name>